<evidence type="ECO:0008006" key="4">
    <source>
        <dbReference type="Google" id="ProtNLM"/>
    </source>
</evidence>
<feature type="compositionally biased region" description="Gly residues" evidence="1">
    <location>
        <begin position="370"/>
        <end position="398"/>
    </location>
</feature>
<proteinExistence type="predicted"/>
<accession>A0A8J4B064</accession>
<gene>
    <name evidence="2" type="ORF">Vafri_7309</name>
</gene>
<dbReference type="EMBL" id="BNCO01000011">
    <property type="protein sequence ID" value="GIL51405.1"/>
    <property type="molecule type" value="Genomic_DNA"/>
</dbReference>
<feature type="region of interest" description="Disordered" evidence="1">
    <location>
        <begin position="324"/>
        <end position="407"/>
    </location>
</feature>
<name>A0A8J4B064_9CHLO</name>
<feature type="compositionally biased region" description="Acidic residues" evidence="1">
    <location>
        <begin position="324"/>
        <end position="333"/>
    </location>
</feature>
<evidence type="ECO:0000256" key="1">
    <source>
        <dbReference type="SAM" id="MobiDB-lite"/>
    </source>
</evidence>
<organism evidence="2 3">
    <name type="scientific">Volvox africanus</name>
    <dbReference type="NCBI Taxonomy" id="51714"/>
    <lineage>
        <taxon>Eukaryota</taxon>
        <taxon>Viridiplantae</taxon>
        <taxon>Chlorophyta</taxon>
        <taxon>core chlorophytes</taxon>
        <taxon>Chlorophyceae</taxon>
        <taxon>CS clade</taxon>
        <taxon>Chlamydomonadales</taxon>
        <taxon>Volvocaceae</taxon>
        <taxon>Volvox</taxon>
    </lineage>
</organism>
<keyword evidence="3" id="KW-1185">Reference proteome</keyword>
<comment type="caution">
    <text evidence="2">The sequence shown here is derived from an EMBL/GenBank/DDBJ whole genome shotgun (WGS) entry which is preliminary data.</text>
</comment>
<protein>
    <recommendedName>
        <fullName evidence="4">Retrotransposon gag domain-containing protein</fullName>
    </recommendedName>
</protein>
<dbReference type="Proteomes" id="UP000747399">
    <property type="component" value="Unassembled WGS sequence"/>
</dbReference>
<sequence length="469" mass="50890">MASLFALAGGRNRVNTYSGLPNPRPIALATASGSQVRQAVQAVVVLPDAADQHASRLDIAVDSGNQVVLNRIPSVGIANDTVNVIAAVPPVPATQTPSRRTRDGQPILPIAEHSPSMTNSAAELPRVSLPTPVLLLDDKLDAKKTSARVRAFIRDVNLFFGVIPWGRDQRSCCLFLSQALRGNAKVWYDEWSLSQTQLTVESILDNLRIRFAPQILSVEQEARQKLADKSFYMRAGENVPAYHARLEALFQDIPDIHPREKLFWFQQGLSGVLQPKCAADEKGRPFTSYDDLVLHASGEEARILAERRFRSGVRSHAITMQDVVGDDAMEASDGEPPAKRSRSGAPQAAAAAVGAGPSSVSRPRKHSKRGGFGGRGYARGGRQGHQQGRGGNGSGGGANQPPMSPDQERELTRFYNRYGRQMTRGELRDLRKEAGGNVCYCCWSSAHSYDECTLRPAEARAAVAQGNGH</sequence>
<dbReference type="AlphaFoldDB" id="A0A8J4B064"/>
<evidence type="ECO:0000313" key="3">
    <source>
        <dbReference type="Proteomes" id="UP000747399"/>
    </source>
</evidence>
<reference evidence="2" key="1">
    <citation type="journal article" date="2021" name="Proc. Natl. Acad. Sci. U.S.A.">
        <title>Three genomes in the algal genus Volvox reveal the fate of a haploid sex-determining region after a transition to homothallism.</title>
        <authorList>
            <person name="Yamamoto K."/>
            <person name="Hamaji T."/>
            <person name="Kawai-Toyooka H."/>
            <person name="Matsuzaki R."/>
            <person name="Takahashi F."/>
            <person name="Nishimura Y."/>
            <person name="Kawachi M."/>
            <person name="Noguchi H."/>
            <person name="Minakuchi Y."/>
            <person name="Umen J.G."/>
            <person name="Toyoda A."/>
            <person name="Nozaki H."/>
        </authorList>
    </citation>
    <scope>NUCLEOTIDE SEQUENCE</scope>
    <source>
        <strain evidence="2">NIES-3780</strain>
    </source>
</reference>
<evidence type="ECO:0000313" key="2">
    <source>
        <dbReference type="EMBL" id="GIL51405.1"/>
    </source>
</evidence>
<feature type="compositionally biased region" description="Low complexity" evidence="1">
    <location>
        <begin position="343"/>
        <end position="361"/>
    </location>
</feature>